<dbReference type="Pfam" id="PF13671">
    <property type="entry name" value="AAA_33"/>
    <property type="match status" value="1"/>
</dbReference>
<evidence type="ECO:0008006" key="3">
    <source>
        <dbReference type="Google" id="ProtNLM"/>
    </source>
</evidence>
<proteinExistence type="predicted"/>
<evidence type="ECO:0000313" key="1">
    <source>
        <dbReference type="EMBL" id="GGA47759.1"/>
    </source>
</evidence>
<dbReference type="EMBL" id="BMJA01000005">
    <property type="protein sequence ID" value="GGA47759.1"/>
    <property type="molecule type" value="Genomic_DNA"/>
</dbReference>
<evidence type="ECO:0000313" key="2">
    <source>
        <dbReference type="Proteomes" id="UP000620046"/>
    </source>
</evidence>
<dbReference type="SUPFAM" id="SSF52540">
    <property type="entry name" value="P-loop containing nucleoside triphosphate hydrolases"/>
    <property type="match status" value="1"/>
</dbReference>
<reference evidence="2" key="1">
    <citation type="journal article" date="2019" name="Int. J. Syst. Evol. Microbiol.">
        <title>The Global Catalogue of Microorganisms (GCM) 10K type strain sequencing project: providing services to taxonomists for standard genome sequencing and annotation.</title>
        <authorList>
            <consortium name="The Broad Institute Genomics Platform"/>
            <consortium name="The Broad Institute Genome Sequencing Center for Infectious Disease"/>
            <person name="Wu L."/>
            <person name="Ma J."/>
        </authorList>
    </citation>
    <scope>NUCLEOTIDE SEQUENCE [LARGE SCALE GENOMIC DNA]</scope>
    <source>
        <strain evidence="2">CGMCC 1.15439</strain>
    </source>
</reference>
<accession>A0ABQ1GPY6</accession>
<dbReference type="Proteomes" id="UP000620046">
    <property type="component" value="Unassembled WGS sequence"/>
</dbReference>
<dbReference type="Gene3D" id="3.40.50.300">
    <property type="entry name" value="P-loop containing nucleotide triphosphate hydrolases"/>
    <property type="match status" value="1"/>
</dbReference>
<dbReference type="InterPro" id="IPR027417">
    <property type="entry name" value="P-loop_NTPase"/>
</dbReference>
<keyword evidence="2" id="KW-1185">Reference proteome</keyword>
<dbReference type="PANTHER" id="PTHR39206:SF1">
    <property type="entry name" value="SLL8004 PROTEIN"/>
    <property type="match status" value="1"/>
</dbReference>
<protein>
    <recommendedName>
        <fullName evidence="3">UDP-N-acetylglucosamine kinase</fullName>
    </recommendedName>
</protein>
<comment type="caution">
    <text evidence="1">The sequence shown here is derived from an EMBL/GenBank/DDBJ whole genome shotgun (WGS) entry which is preliminary data.</text>
</comment>
<dbReference type="PANTHER" id="PTHR39206">
    <property type="entry name" value="SLL8004 PROTEIN"/>
    <property type="match status" value="1"/>
</dbReference>
<sequence length="178" mass="19941">MLGCMPLNRRIIIIAGPNGAGKTTFARSFLPEEAHCPRFINADLIAAGLSPFEPEAAAVKAGRLMLEEIAECVRRGESFAFETTLSGFGYRRHIDQWRSLGYHVSLYFLALPDAQIALSRVAERVKQGGHDIPEPVIRRRFAAGRRNFDEHYKDRVDAWALYDNAGPEPVLLDWGENT</sequence>
<organism evidence="1 2">
    <name type="scientific">Dyella nitratireducens</name>
    <dbReference type="NCBI Taxonomy" id="1849580"/>
    <lineage>
        <taxon>Bacteria</taxon>
        <taxon>Pseudomonadati</taxon>
        <taxon>Pseudomonadota</taxon>
        <taxon>Gammaproteobacteria</taxon>
        <taxon>Lysobacterales</taxon>
        <taxon>Rhodanobacteraceae</taxon>
        <taxon>Dyella</taxon>
    </lineage>
</organism>
<name>A0ABQ1GPY6_9GAMM</name>
<gene>
    <name evidence="1" type="ORF">GCM10010981_41170</name>
</gene>